<dbReference type="KEGG" id="plei:Q9312_00200"/>
<reference evidence="2 3" key="1">
    <citation type="submission" date="2023-08" db="EMBL/GenBank/DDBJ databases">
        <title>Pleionea litopenaei sp. nov., isolated from stomach of juvenile Litopenaeus vannamei.</title>
        <authorList>
            <person name="Rho A.M."/>
            <person name="Hwang C.Y."/>
        </authorList>
    </citation>
    <scope>NUCLEOTIDE SEQUENCE [LARGE SCALE GENOMIC DNA]</scope>
    <source>
        <strain evidence="2 3">HL-JVS1</strain>
    </source>
</reference>
<evidence type="ECO:0000256" key="1">
    <source>
        <dbReference type="SAM" id="MobiDB-lite"/>
    </source>
</evidence>
<dbReference type="RefSeq" id="WP_309202507.1">
    <property type="nucleotide sequence ID" value="NZ_CP133548.1"/>
</dbReference>
<feature type="region of interest" description="Disordered" evidence="1">
    <location>
        <begin position="1"/>
        <end position="29"/>
    </location>
</feature>
<dbReference type="Proteomes" id="UP001239782">
    <property type="component" value="Chromosome"/>
</dbReference>
<gene>
    <name evidence="2" type="ORF">Q9312_00200</name>
</gene>
<dbReference type="SUPFAM" id="SSF48613">
    <property type="entry name" value="Heme oxygenase-like"/>
    <property type="match status" value="1"/>
</dbReference>
<organism evidence="2 3">
    <name type="scientific">Pleionea litopenaei</name>
    <dbReference type="NCBI Taxonomy" id="3070815"/>
    <lineage>
        <taxon>Bacteria</taxon>
        <taxon>Pseudomonadati</taxon>
        <taxon>Pseudomonadota</taxon>
        <taxon>Gammaproteobacteria</taxon>
        <taxon>Oceanospirillales</taxon>
        <taxon>Pleioneaceae</taxon>
        <taxon>Pleionea</taxon>
    </lineage>
</organism>
<proteinExistence type="predicted"/>
<keyword evidence="3" id="KW-1185">Reference proteome</keyword>
<accession>A0AA51RTF0</accession>
<sequence length="254" mass="28624">MIPNNLNRDNISRSTDSMQTQAGTSGASSGAIKTSKAQILRHLIQVWSNFEYQLNQLPVVKQAISGNLTLANLQRLLLDHLQQVKEGSGWITRAASSITSEYLDIRNQFIAHAQTEHKDYLMLQQNYLAAGGTEEALDRAEKNLGTEAFSAWMYHRASQANPFDLIGAMFIIEGLGQRFAEHFTKGLAKCSSIHPDHYTFYQYHAQHDEEHIEELESLLEHPVFNDAKLIQAITKTAKVTARLYLLQLQEIGNN</sequence>
<protein>
    <submittedName>
        <fullName evidence="2">Iron-containing redox enzyme family protein</fullName>
    </submittedName>
</protein>
<dbReference type="InterPro" id="IPR016084">
    <property type="entry name" value="Haem_Oase-like_multi-hlx"/>
</dbReference>
<dbReference type="AlphaFoldDB" id="A0AA51RTF0"/>
<name>A0AA51RTF0_9GAMM</name>
<dbReference type="Gene3D" id="1.20.910.10">
    <property type="entry name" value="Heme oxygenase-like"/>
    <property type="match status" value="1"/>
</dbReference>
<dbReference type="Pfam" id="PF14518">
    <property type="entry name" value="Haem_oxygenas_2"/>
    <property type="match status" value="1"/>
</dbReference>
<evidence type="ECO:0000313" key="2">
    <source>
        <dbReference type="EMBL" id="WMS87366.1"/>
    </source>
</evidence>
<dbReference type="EMBL" id="CP133548">
    <property type="protein sequence ID" value="WMS87366.1"/>
    <property type="molecule type" value="Genomic_DNA"/>
</dbReference>
<evidence type="ECO:0000313" key="3">
    <source>
        <dbReference type="Proteomes" id="UP001239782"/>
    </source>
</evidence>